<dbReference type="OrthoDB" id="6083607at2759"/>
<keyword evidence="2" id="KW-1185">Reference proteome</keyword>
<gene>
    <name evidence="1" type="ORF">FRACYDRAFT_249637</name>
</gene>
<dbReference type="InterPro" id="IPR005049">
    <property type="entry name" value="STL-like"/>
</dbReference>
<name>A0A1E7ESG4_9STRA</name>
<dbReference type="EMBL" id="KV784379">
    <property type="protein sequence ID" value="OEU08734.1"/>
    <property type="molecule type" value="Genomic_DNA"/>
</dbReference>
<sequence length="301" mass="33778">MALINWSAFFRRKEPGDKKLILFPSLAAISKDSDDGGFTRGAGAGCQQWAVVTTIHVPDASILGVADLDNNPWPRGFPIDQLKDNFVNGPLDTIEFGDLPFSSIGVIQSLCNGDPDNDAVFRMTRPNSTKFYFDRSAKSIPLLIPSYAYSPYNAQATTHLYSAFWGLYLPITVPGRVTDIWRSYITQRIMKDIGLHVLYTPPIVQHERSAHDYLSDFVAERDLYDKTTKLLEFLDGWSLNAATLPARIFELWVGLYEHDYLGLHDVKAAGEWMKTLIAIGYDFPSVNSRPVSKILPQSLLQ</sequence>
<evidence type="ECO:0000313" key="1">
    <source>
        <dbReference type="EMBL" id="OEU08734.1"/>
    </source>
</evidence>
<dbReference type="PANTHER" id="PTHR31362">
    <property type="entry name" value="GLYCOSYLTRANSFERASE STELLO1-RELATED"/>
    <property type="match status" value="1"/>
</dbReference>
<protein>
    <submittedName>
        <fullName evidence="1">Uncharacterized protein</fullName>
    </submittedName>
</protein>
<dbReference type="Proteomes" id="UP000095751">
    <property type="component" value="Unassembled WGS sequence"/>
</dbReference>
<dbReference type="InParanoid" id="A0A1E7ESG4"/>
<reference evidence="1 2" key="1">
    <citation type="submission" date="2016-09" db="EMBL/GenBank/DDBJ databases">
        <title>Extensive genetic diversity and differential bi-allelic expression allows diatom success in the polar Southern Ocean.</title>
        <authorList>
            <consortium name="DOE Joint Genome Institute"/>
            <person name="Mock T."/>
            <person name="Otillar R.P."/>
            <person name="Strauss J."/>
            <person name="Dupont C."/>
            <person name="Frickenhaus S."/>
            <person name="Maumus F."/>
            <person name="Mcmullan M."/>
            <person name="Sanges R."/>
            <person name="Schmutz J."/>
            <person name="Toseland A."/>
            <person name="Valas R."/>
            <person name="Veluchamy A."/>
            <person name="Ward B.J."/>
            <person name="Allen A."/>
            <person name="Barry K."/>
            <person name="Falciatore A."/>
            <person name="Ferrante M."/>
            <person name="Fortunato A.E."/>
            <person name="Gloeckner G."/>
            <person name="Gruber A."/>
            <person name="Hipkin R."/>
            <person name="Janech M."/>
            <person name="Kroth P."/>
            <person name="Leese F."/>
            <person name="Lindquist E."/>
            <person name="Lyon B.R."/>
            <person name="Martin J."/>
            <person name="Mayer C."/>
            <person name="Parker M."/>
            <person name="Quesneville H."/>
            <person name="Raymond J."/>
            <person name="Uhlig C."/>
            <person name="Valentin K.U."/>
            <person name="Worden A.Z."/>
            <person name="Armbrust E.V."/>
            <person name="Bowler C."/>
            <person name="Green B."/>
            <person name="Moulton V."/>
            <person name="Van Oosterhout C."/>
            <person name="Grigoriev I."/>
        </authorList>
    </citation>
    <scope>NUCLEOTIDE SEQUENCE [LARGE SCALE GENOMIC DNA]</scope>
    <source>
        <strain evidence="1 2">CCMP1102</strain>
    </source>
</reference>
<dbReference type="KEGG" id="fcy:FRACYDRAFT_249637"/>
<accession>A0A1E7ESG4</accession>
<evidence type="ECO:0000313" key="2">
    <source>
        <dbReference type="Proteomes" id="UP000095751"/>
    </source>
</evidence>
<proteinExistence type="predicted"/>
<organism evidence="1 2">
    <name type="scientific">Fragilariopsis cylindrus CCMP1102</name>
    <dbReference type="NCBI Taxonomy" id="635003"/>
    <lineage>
        <taxon>Eukaryota</taxon>
        <taxon>Sar</taxon>
        <taxon>Stramenopiles</taxon>
        <taxon>Ochrophyta</taxon>
        <taxon>Bacillariophyta</taxon>
        <taxon>Bacillariophyceae</taxon>
        <taxon>Bacillariophycidae</taxon>
        <taxon>Bacillariales</taxon>
        <taxon>Bacillariaceae</taxon>
        <taxon>Fragilariopsis</taxon>
    </lineage>
</organism>
<dbReference type="Pfam" id="PF03385">
    <property type="entry name" value="STELLO"/>
    <property type="match status" value="1"/>
</dbReference>
<dbReference type="AlphaFoldDB" id="A0A1E7ESG4"/>
<dbReference type="PANTHER" id="PTHR31362:SF0">
    <property type="entry name" value="EXOSTOSIN DOMAIN-CONTAINING PROTEIN-RELATED"/>
    <property type="match status" value="1"/>
</dbReference>